<dbReference type="GO" id="GO:0019216">
    <property type="term" value="P:regulation of lipid metabolic process"/>
    <property type="evidence" value="ECO:0007669"/>
    <property type="project" value="UniProtKB-UniRule"/>
</dbReference>
<keyword evidence="2" id="KW-0964">Secreted</keyword>
<dbReference type="EMBL" id="JAINUF010000005">
    <property type="protein sequence ID" value="KAJ8359841.1"/>
    <property type="molecule type" value="Genomic_DNA"/>
</dbReference>
<feature type="disulfide bond" evidence="8">
    <location>
        <begin position="350"/>
        <end position="361"/>
    </location>
</feature>
<feature type="disulfide bond" evidence="8">
    <location>
        <begin position="192"/>
        <end position="265"/>
    </location>
</feature>
<dbReference type="InterPro" id="IPR008138">
    <property type="entry name" value="SapB_2"/>
</dbReference>
<dbReference type="GO" id="GO:0016020">
    <property type="term" value="C:membrane"/>
    <property type="evidence" value="ECO:0007669"/>
    <property type="project" value="GOC"/>
</dbReference>
<feature type="domain" description="Saposin A-type" evidence="10">
    <location>
        <begin position="16"/>
        <end position="56"/>
    </location>
</feature>
<dbReference type="PROSITE" id="PS50015">
    <property type="entry name" value="SAP_B"/>
    <property type="match status" value="4"/>
</dbReference>
<comment type="subcellular location">
    <subcellularLocation>
        <location evidence="1">Secreted</location>
    </subcellularLocation>
</comment>
<evidence type="ECO:0000259" key="9">
    <source>
        <dbReference type="PROSITE" id="PS50015"/>
    </source>
</evidence>
<feature type="domain" description="Saposin B-type" evidence="9">
    <location>
        <begin position="410"/>
        <end position="491"/>
    </location>
</feature>
<feature type="disulfide bond" evidence="8">
    <location>
        <begin position="195"/>
        <end position="259"/>
    </location>
</feature>
<dbReference type="PRINTS" id="PR01797">
    <property type="entry name" value="SAPOSIN"/>
</dbReference>
<keyword evidence="4" id="KW-0677">Repeat</keyword>
<evidence type="ECO:0000256" key="2">
    <source>
        <dbReference type="ARBA" id="ARBA00022525"/>
    </source>
</evidence>
<proteinExistence type="predicted"/>
<gene>
    <name evidence="11" type="ORF">SKAU_G00163660</name>
</gene>
<feature type="disulfide bond" evidence="8">
    <location>
        <begin position="322"/>
        <end position="386"/>
    </location>
</feature>
<dbReference type="AlphaFoldDB" id="A0A9Q1FJ72"/>
<feature type="domain" description="Saposin B-type" evidence="9">
    <location>
        <begin position="315"/>
        <end position="396"/>
    </location>
</feature>
<dbReference type="OrthoDB" id="69496at2759"/>
<accession>A0A9Q1FJ72</accession>
<dbReference type="PANTHER" id="PTHR11480">
    <property type="entry name" value="SAPOSIN-RELATED"/>
    <property type="match status" value="1"/>
</dbReference>
<dbReference type="FunFam" id="1.10.225.10:FF:000002">
    <property type="entry name" value="prosaposin isoform X2"/>
    <property type="match status" value="3"/>
</dbReference>
<dbReference type="Gene3D" id="1.10.225.10">
    <property type="entry name" value="Saposin-like"/>
    <property type="match status" value="4"/>
</dbReference>
<reference evidence="11" key="1">
    <citation type="journal article" date="2023" name="Science">
        <title>Genome structures resolve the early diversification of teleost fishes.</title>
        <authorList>
            <person name="Parey E."/>
            <person name="Louis A."/>
            <person name="Montfort J."/>
            <person name="Bouchez O."/>
            <person name="Roques C."/>
            <person name="Iampietro C."/>
            <person name="Lluch J."/>
            <person name="Castinel A."/>
            <person name="Donnadieu C."/>
            <person name="Desvignes T."/>
            <person name="Floi Bucao C."/>
            <person name="Jouanno E."/>
            <person name="Wen M."/>
            <person name="Mejri S."/>
            <person name="Dirks R."/>
            <person name="Jansen H."/>
            <person name="Henkel C."/>
            <person name="Chen W.J."/>
            <person name="Zahm M."/>
            <person name="Cabau C."/>
            <person name="Klopp C."/>
            <person name="Thompson A.W."/>
            <person name="Robinson-Rechavi M."/>
            <person name="Braasch I."/>
            <person name="Lecointre G."/>
            <person name="Bobe J."/>
            <person name="Postlethwait J.H."/>
            <person name="Berthelot C."/>
            <person name="Roest Crollius H."/>
            <person name="Guiguen Y."/>
        </authorList>
    </citation>
    <scope>NUCLEOTIDE SEQUENCE</scope>
    <source>
        <strain evidence="11">WJC10195</strain>
    </source>
</reference>
<feature type="disulfide bond" evidence="8">
    <location>
        <begin position="445"/>
        <end position="456"/>
    </location>
</feature>
<dbReference type="GO" id="GO:0005576">
    <property type="term" value="C:extracellular region"/>
    <property type="evidence" value="ECO:0007669"/>
    <property type="project" value="UniProtKB-SubCell"/>
</dbReference>
<dbReference type="SMART" id="SM00741">
    <property type="entry name" value="SapB"/>
    <property type="match status" value="4"/>
</dbReference>
<dbReference type="InterPro" id="IPR021165">
    <property type="entry name" value="Saposin_chordata"/>
</dbReference>
<evidence type="ECO:0000256" key="4">
    <source>
        <dbReference type="ARBA" id="ARBA00022737"/>
    </source>
</evidence>
<dbReference type="InterPro" id="IPR007856">
    <property type="entry name" value="SapB_1"/>
</dbReference>
<dbReference type="GO" id="GO:0007193">
    <property type="term" value="P:adenylate cyclase-inhibiting G protein-coupled receptor signaling pathway"/>
    <property type="evidence" value="ECO:0007669"/>
    <property type="project" value="UniProtKB-UniRule"/>
</dbReference>
<dbReference type="GO" id="GO:0005764">
    <property type="term" value="C:lysosome"/>
    <property type="evidence" value="ECO:0007669"/>
    <property type="project" value="UniProtKB-UniRule"/>
</dbReference>
<dbReference type="Pfam" id="PF03489">
    <property type="entry name" value="SapB_2"/>
    <property type="match status" value="4"/>
</dbReference>
<organism evidence="11 12">
    <name type="scientific">Synaphobranchus kaupii</name>
    <name type="common">Kaup's arrowtooth eel</name>
    <dbReference type="NCBI Taxonomy" id="118154"/>
    <lineage>
        <taxon>Eukaryota</taxon>
        <taxon>Metazoa</taxon>
        <taxon>Chordata</taxon>
        <taxon>Craniata</taxon>
        <taxon>Vertebrata</taxon>
        <taxon>Euteleostomi</taxon>
        <taxon>Actinopterygii</taxon>
        <taxon>Neopterygii</taxon>
        <taxon>Teleostei</taxon>
        <taxon>Anguilliformes</taxon>
        <taxon>Synaphobranchidae</taxon>
        <taxon>Synaphobranchus</taxon>
    </lineage>
</organism>
<evidence type="ECO:0000256" key="1">
    <source>
        <dbReference type="ARBA" id="ARBA00004613"/>
    </source>
</evidence>
<evidence type="ECO:0000313" key="12">
    <source>
        <dbReference type="Proteomes" id="UP001152622"/>
    </source>
</evidence>
<dbReference type="PIRSF" id="PIRSF002431">
    <property type="entry name" value="Saposin"/>
    <property type="match status" value="1"/>
</dbReference>
<feature type="domain" description="Saposin B-type" evidence="9">
    <location>
        <begin position="57"/>
        <end position="140"/>
    </location>
</feature>
<dbReference type="InterPro" id="IPR008373">
    <property type="entry name" value="Saposin"/>
</dbReference>
<evidence type="ECO:0000256" key="3">
    <source>
        <dbReference type="ARBA" id="ARBA00022729"/>
    </source>
</evidence>
<feature type="disulfide bond" evidence="8">
    <location>
        <begin position="64"/>
        <end position="130"/>
    </location>
</feature>
<dbReference type="GO" id="GO:0006665">
    <property type="term" value="P:sphingolipid metabolic process"/>
    <property type="evidence" value="ECO:0007669"/>
    <property type="project" value="UniProtKB-UniRule"/>
</dbReference>
<dbReference type="PANTHER" id="PTHR11480:SF3">
    <property type="entry name" value="BCDNA.GH08312"/>
    <property type="match status" value="1"/>
</dbReference>
<feature type="disulfide bond" evidence="8">
    <location>
        <begin position="319"/>
        <end position="392"/>
    </location>
</feature>
<dbReference type="SMART" id="SM00162">
    <property type="entry name" value="SAPA"/>
    <property type="match status" value="2"/>
</dbReference>
<dbReference type="InterPro" id="IPR003119">
    <property type="entry name" value="SAP_A"/>
</dbReference>
<dbReference type="InterPro" id="IPR011001">
    <property type="entry name" value="Saposin-like"/>
</dbReference>
<feature type="chain" id="PRO_5040557540" description="Prosaposin" evidence="7">
    <location>
        <begin position="20"/>
        <end position="531"/>
    </location>
</feature>
<dbReference type="InterPro" id="IPR008139">
    <property type="entry name" value="SaposinB_dom"/>
</dbReference>
<protein>
    <recommendedName>
        <fullName evidence="13">Prosaposin</fullName>
    </recommendedName>
</protein>
<dbReference type="InterPro" id="IPR051428">
    <property type="entry name" value="Sphingo_Act-Surfact_Prot"/>
</dbReference>
<sequence>MIFLTLLLACTAAASPLLGKEQCAHGPPYWCQNIKAASTCGAVDYCQQNVWNKPQVKSVPCDLCKEVLTVVDQLLKDNATEGEILGYLEKVCQLIPDEGLASECKEMVDSYYPVLISIITGALDDPGVACGAIGLCSTQQKVLAFAQLLSNDIPQVDLAQSASPFLLNVPQLLYPQEAPKQEAPKQENGDVCKDCVQFISSIQEQARTNASFVDSLIAQIEKQCDLLGPSIADLCKQYISQYAQLVILQLTSMEAKDVCSGFGFCPSVRHSVPMETLVAAKIVSAAKLFPAELVRPADVKPVELKPAKKMMRLQDSTQCKICELVMQEVVNLLEDQRTEEDVIHAVEKVCSLLPSKFSAQCKDLIEAYGEAIIDLLVQEADPKTVCTVLGLCREASRKVIPVMNQAQFDNGGFCDVCKMAVRYIDKLLEDNATESDIEAAVQKVCNFLPEAVRSECDQLVEEYEPLLVQLLLQMLDPDFVCVKVGACPEVMAVAKLLGTEKCSWGPAFWCKNMETASRCNAVDHCQRHVWN</sequence>
<feature type="disulfide bond" evidence="8">
    <location>
        <begin position="417"/>
        <end position="481"/>
    </location>
</feature>
<evidence type="ECO:0000259" key="10">
    <source>
        <dbReference type="PROSITE" id="PS51110"/>
    </source>
</evidence>
<evidence type="ECO:0000256" key="8">
    <source>
        <dbReference type="PIRSR" id="PIRSR002431-1"/>
    </source>
</evidence>
<evidence type="ECO:0000256" key="6">
    <source>
        <dbReference type="ARBA" id="ARBA00023180"/>
    </source>
</evidence>
<feature type="domain" description="Saposin A-type" evidence="10">
    <location>
        <begin position="495"/>
        <end position="531"/>
    </location>
</feature>
<keyword evidence="5 8" id="KW-1015">Disulfide bond</keyword>
<feature type="disulfide bond" evidence="8">
    <location>
        <begin position="61"/>
        <end position="136"/>
    </location>
</feature>
<feature type="disulfide bond" evidence="8">
    <location>
        <begin position="224"/>
        <end position="235"/>
    </location>
</feature>
<keyword evidence="12" id="KW-1185">Reference proteome</keyword>
<name>A0A9Q1FJ72_SYNKA</name>
<evidence type="ECO:0000313" key="11">
    <source>
        <dbReference type="EMBL" id="KAJ8359841.1"/>
    </source>
</evidence>
<comment type="caution">
    <text evidence="11">The sequence shown here is derived from an EMBL/GenBank/DDBJ whole genome shotgun (WGS) entry which is preliminary data.</text>
</comment>
<evidence type="ECO:0000256" key="5">
    <source>
        <dbReference type="ARBA" id="ARBA00023157"/>
    </source>
</evidence>
<dbReference type="PROSITE" id="PS51110">
    <property type="entry name" value="SAP_A"/>
    <property type="match status" value="2"/>
</dbReference>
<dbReference type="Pfam" id="PF02199">
    <property type="entry name" value="SapA"/>
    <property type="match status" value="2"/>
</dbReference>
<feature type="disulfide bond" evidence="8">
    <location>
        <begin position="414"/>
        <end position="487"/>
    </location>
</feature>
<evidence type="ECO:0000256" key="7">
    <source>
        <dbReference type="PIRNR" id="PIRNR002431"/>
    </source>
</evidence>
<dbReference type="SUPFAM" id="SSF47862">
    <property type="entry name" value="Saposin"/>
    <property type="match status" value="4"/>
</dbReference>
<keyword evidence="6" id="KW-0325">Glycoprotein</keyword>
<evidence type="ECO:0008006" key="13">
    <source>
        <dbReference type="Google" id="ProtNLM"/>
    </source>
</evidence>
<dbReference type="Proteomes" id="UP001152622">
    <property type="component" value="Chromosome 5"/>
</dbReference>
<feature type="domain" description="Saposin B-type" evidence="9">
    <location>
        <begin position="188"/>
        <end position="269"/>
    </location>
</feature>
<keyword evidence="3 7" id="KW-0732">Signal</keyword>
<dbReference type="Pfam" id="PF05184">
    <property type="entry name" value="SapB_1"/>
    <property type="match status" value="3"/>
</dbReference>
<feature type="disulfide bond" evidence="8">
    <location>
        <begin position="92"/>
        <end position="104"/>
    </location>
</feature>
<feature type="signal peptide" evidence="7">
    <location>
        <begin position="1"/>
        <end position="19"/>
    </location>
</feature>